<dbReference type="EMBL" id="JBHTMC010000024">
    <property type="protein sequence ID" value="MFD1264320.1"/>
    <property type="molecule type" value="Genomic_DNA"/>
</dbReference>
<accession>A0ABW3WGF4</accession>
<feature type="compositionally biased region" description="Basic and acidic residues" evidence="1">
    <location>
        <begin position="96"/>
        <end position="105"/>
    </location>
</feature>
<name>A0ABW3WGF4_9RHOO</name>
<protein>
    <submittedName>
        <fullName evidence="2">Uncharacterized protein</fullName>
    </submittedName>
</protein>
<gene>
    <name evidence="2" type="ORF">ACFQ4M_12060</name>
</gene>
<evidence type="ECO:0000313" key="2">
    <source>
        <dbReference type="EMBL" id="MFD1264320.1"/>
    </source>
</evidence>
<evidence type="ECO:0000256" key="1">
    <source>
        <dbReference type="SAM" id="MobiDB-lite"/>
    </source>
</evidence>
<dbReference type="Proteomes" id="UP001597158">
    <property type="component" value="Unassembled WGS sequence"/>
</dbReference>
<evidence type="ECO:0000313" key="3">
    <source>
        <dbReference type="Proteomes" id="UP001597158"/>
    </source>
</evidence>
<proteinExistence type="predicted"/>
<reference evidence="3" key="1">
    <citation type="journal article" date="2019" name="Int. J. Syst. Evol. Microbiol.">
        <title>The Global Catalogue of Microorganisms (GCM) 10K type strain sequencing project: providing services to taxonomists for standard genome sequencing and annotation.</title>
        <authorList>
            <consortium name="The Broad Institute Genomics Platform"/>
            <consortium name="The Broad Institute Genome Sequencing Center for Infectious Disease"/>
            <person name="Wu L."/>
            <person name="Ma J."/>
        </authorList>
    </citation>
    <scope>NUCLEOTIDE SEQUENCE [LARGE SCALE GENOMIC DNA]</scope>
    <source>
        <strain evidence="3">CCUG 48884</strain>
    </source>
</reference>
<sequence length="117" mass="13109">MSAPALPCAIPASANLDTSFERWQSICKAADHEHHAHDKRAYRYWRVMMQSGNTWLDVLPVEAIASLATGYALADDFIIYTASRFSPEERAAHFAERDGDGREKWGIPAQSTWAAQQ</sequence>
<dbReference type="RefSeq" id="WP_277830886.1">
    <property type="nucleotide sequence ID" value="NZ_JARQZE010000002.1"/>
</dbReference>
<keyword evidence="3" id="KW-1185">Reference proteome</keyword>
<organism evidence="2 3">
    <name type="scientific">Thauera mechernichensis</name>
    <dbReference type="NCBI Taxonomy" id="82788"/>
    <lineage>
        <taxon>Bacteria</taxon>
        <taxon>Pseudomonadati</taxon>
        <taxon>Pseudomonadota</taxon>
        <taxon>Betaproteobacteria</taxon>
        <taxon>Rhodocyclales</taxon>
        <taxon>Zoogloeaceae</taxon>
        <taxon>Thauera</taxon>
    </lineage>
</organism>
<feature type="region of interest" description="Disordered" evidence="1">
    <location>
        <begin position="96"/>
        <end position="117"/>
    </location>
</feature>
<comment type="caution">
    <text evidence="2">The sequence shown here is derived from an EMBL/GenBank/DDBJ whole genome shotgun (WGS) entry which is preliminary data.</text>
</comment>